<gene>
    <name evidence="5" type="ORF">LCGC14_2900910</name>
</gene>
<accession>A0A0F9A2A5</accession>
<dbReference type="Pfam" id="PF01134">
    <property type="entry name" value="GIDA"/>
    <property type="match status" value="1"/>
</dbReference>
<dbReference type="GO" id="GO:0050660">
    <property type="term" value="F:flavin adenine dinucleotide binding"/>
    <property type="evidence" value="ECO:0007669"/>
    <property type="project" value="InterPro"/>
</dbReference>
<dbReference type="InterPro" id="IPR040131">
    <property type="entry name" value="MnmG_N"/>
</dbReference>
<dbReference type="Gene3D" id="2.40.30.260">
    <property type="match status" value="1"/>
</dbReference>
<dbReference type="PRINTS" id="PR00368">
    <property type="entry name" value="FADPNR"/>
</dbReference>
<dbReference type="GO" id="GO:0005829">
    <property type="term" value="C:cytosol"/>
    <property type="evidence" value="ECO:0007669"/>
    <property type="project" value="TreeGrafter"/>
</dbReference>
<dbReference type="FunFam" id="3.50.50.60:FF:000010">
    <property type="entry name" value="tRNA uridine 5-carboxymethylaminomethyl modification enzyme MnmG"/>
    <property type="match status" value="1"/>
</dbReference>
<keyword evidence="2" id="KW-0285">Flavoprotein</keyword>
<feature type="domain" description="MnmG N-terminal" evidence="4">
    <location>
        <begin position="9"/>
        <end position="352"/>
    </location>
</feature>
<evidence type="ECO:0000259" key="4">
    <source>
        <dbReference type="Pfam" id="PF01134"/>
    </source>
</evidence>
<dbReference type="Gene3D" id="3.50.50.60">
    <property type="entry name" value="FAD/NAD(P)-binding domain"/>
    <property type="match status" value="1"/>
</dbReference>
<dbReference type="PANTHER" id="PTHR11806:SF0">
    <property type="entry name" value="PROTEIN MTO1 HOMOLOG, MITOCHONDRIAL"/>
    <property type="match status" value="1"/>
</dbReference>
<comment type="cofactor">
    <cofactor evidence="1">
        <name>FAD</name>
        <dbReference type="ChEBI" id="CHEBI:57692"/>
    </cofactor>
</comment>
<name>A0A0F9A2A5_9ZZZZ</name>
<dbReference type="EMBL" id="LAZR01057109">
    <property type="protein sequence ID" value="KKK72734.1"/>
    <property type="molecule type" value="Genomic_DNA"/>
</dbReference>
<dbReference type="PRINTS" id="PR00411">
    <property type="entry name" value="PNDRDTASEI"/>
</dbReference>
<dbReference type="GO" id="GO:0030488">
    <property type="term" value="P:tRNA methylation"/>
    <property type="evidence" value="ECO:0007669"/>
    <property type="project" value="TreeGrafter"/>
</dbReference>
<dbReference type="SUPFAM" id="SSF51905">
    <property type="entry name" value="FAD/NAD(P)-binding domain"/>
    <property type="match status" value="1"/>
</dbReference>
<evidence type="ECO:0000256" key="3">
    <source>
        <dbReference type="ARBA" id="ARBA00022827"/>
    </source>
</evidence>
<evidence type="ECO:0000313" key="5">
    <source>
        <dbReference type="EMBL" id="KKK72734.1"/>
    </source>
</evidence>
<reference evidence="5" key="1">
    <citation type="journal article" date="2015" name="Nature">
        <title>Complex archaea that bridge the gap between prokaryotes and eukaryotes.</title>
        <authorList>
            <person name="Spang A."/>
            <person name="Saw J.H."/>
            <person name="Jorgensen S.L."/>
            <person name="Zaremba-Niedzwiedzka K."/>
            <person name="Martijn J."/>
            <person name="Lind A.E."/>
            <person name="van Eijk R."/>
            <person name="Schleper C."/>
            <person name="Guy L."/>
            <person name="Ettema T.J."/>
        </authorList>
    </citation>
    <scope>NUCLEOTIDE SEQUENCE</scope>
</reference>
<dbReference type="GO" id="GO:0002098">
    <property type="term" value="P:tRNA wobble uridine modification"/>
    <property type="evidence" value="ECO:0007669"/>
    <property type="project" value="TreeGrafter"/>
</dbReference>
<dbReference type="AlphaFoldDB" id="A0A0F9A2A5"/>
<dbReference type="PANTHER" id="PTHR11806">
    <property type="entry name" value="GLUCOSE INHIBITED DIVISION PROTEIN A"/>
    <property type="match status" value="1"/>
</dbReference>
<comment type="caution">
    <text evidence="5">The sequence shown here is derived from an EMBL/GenBank/DDBJ whole genome shotgun (WGS) entry which is preliminary data.</text>
</comment>
<organism evidence="5">
    <name type="scientific">marine sediment metagenome</name>
    <dbReference type="NCBI Taxonomy" id="412755"/>
    <lineage>
        <taxon>unclassified sequences</taxon>
        <taxon>metagenomes</taxon>
        <taxon>ecological metagenomes</taxon>
    </lineage>
</organism>
<protein>
    <recommendedName>
        <fullName evidence="4">MnmG N-terminal domain-containing protein</fullName>
    </recommendedName>
</protein>
<dbReference type="InterPro" id="IPR036188">
    <property type="entry name" value="FAD/NAD-bd_sf"/>
</dbReference>
<dbReference type="InterPro" id="IPR002218">
    <property type="entry name" value="MnmG-rel"/>
</dbReference>
<keyword evidence="3" id="KW-0274">FAD</keyword>
<evidence type="ECO:0000256" key="1">
    <source>
        <dbReference type="ARBA" id="ARBA00001974"/>
    </source>
</evidence>
<sequence>MAKYKKEYDVIVVGGGHAGSEASLASARMGARTLLITSNLDNIAHMSCNPAIGGLGKSHLVREIDALGGEMARNIDKTGIQFRMLNAKKGPAVRAPRAQADRRNYRISMRRTLEKEKDLDIKEGLVEKIIVKGKKVIGIKTQTGIEYKVKAVILATGTFLKGLILMGKVSFSAGRMGEFPADRLSDSLKKIGLKLARLNTCTPPRIEGKTVDFSKLIKQPGDSPPPPLSFSTKEIKTRQIPCYLTFTNDATHRVIKKNLKDSPLITGEARGLPPRYCPSIEEKIARFPEKKRHQIFIEPEGRDTTEYYVNGFFTGFSEKIQLETLRTMKGLEKVEITKPGYAIEYDFVPPTQ</sequence>
<feature type="non-terminal residue" evidence="5">
    <location>
        <position position="352"/>
    </location>
</feature>
<evidence type="ECO:0000256" key="2">
    <source>
        <dbReference type="ARBA" id="ARBA00022630"/>
    </source>
</evidence>
<proteinExistence type="predicted"/>